<dbReference type="STRING" id="2094558.A0A314Z766"/>
<keyword evidence="1" id="KW-0677">Repeat</keyword>
<name>A0A314Z766_PRUYE</name>
<keyword evidence="3" id="KW-1185">Reference proteome</keyword>
<dbReference type="AlphaFoldDB" id="A0A314Z766"/>
<dbReference type="Proteomes" id="UP000250321">
    <property type="component" value="Unassembled WGS sequence"/>
</dbReference>
<dbReference type="GO" id="GO:0003723">
    <property type="term" value="F:RNA binding"/>
    <property type="evidence" value="ECO:0007669"/>
    <property type="project" value="InterPro"/>
</dbReference>
<dbReference type="InterPro" id="IPR002885">
    <property type="entry name" value="PPR_rpt"/>
</dbReference>
<sequence length="94" mass="10557">MNGHVDEAFGCFNKMTEHEVKPNDITFLGLLTACTHVGLVDKGLEYFNMMDKRYGIFPKVEHYGCVVDLLSRAGRLVEAEDLINTMPVKPNVIV</sequence>
<evidence type="ECO:0000313" key="3">
    <source>
        <dbReference type="Proteomes" id="UP000250321"/>
    </source>
</evidence>
<dbReference type="OrthoDB" id="1166441at2759"/>
<dbReference type="EMBL" id="PJQY01000282">
    <property type="protein sequence ID" value="PQQ13907.1"/>
    <property type="molecule type" value="Genomic_DNA"/>
</dbReference>
<dbReference type="Pfam" id="PF13041">
    <property type="entry name" value="PPR_2"/>
    <property type="match status" value="1"/>
</dbReference>
<dbReference type="NCBIfam" id="TIGR00756">
    <property type="entry name" value="PPR"/>
    <property type="match status" value="2"/>
</dbReference>
<protein>
    <submittedName>
        <fullName evidence="2">Pentatricopeptide repeat-containing protein</fullName>
    </submittedName>
</protein>
<dbReference type="Pfam" id="PF01535">
    <property type="entry name" value="PPR"/>
    <property type="match status" value="1"/>
</dbReference>
<dbReference type="Gene3D" id="1.25.40.10">
    <property type="entry name" value="Tetratricopeptide repeat domain"/>
    <property type="match status" value="1"/>
</dbReference>
<proteinExistence type="predicted"/>
<reference evidence="2 3" key="1">
    <citation type="submission" date="2018-02" db="EMBL/GenBank/DDBJ databases">
        <title>Draft genome of wild Prunus yedoensis var. nudiflora.</title>
        <authorList>
            <person name="Baek S."/>
            <person name="Kim J.-H."/>
            <person name="Choi K."/>
            <person name="Kim G.-B."/>
            <person name="Cho A."/>
            <person name="Jang H."/>
            <person name="Shin C.-H."/>
            <person name="Yu H.-J."/>
            <person name="Mun J.-H."/>
        </authorList>
    </citation>
    <scope>NUCLEOTIDE SEQUENCE [LARGE SCALE GENOMIC DNA]</scope>
    <source>
        <strain evidence="3">cv. Jeju island</strain>
        <tissue evidence="2">Leaf</tissue>
    </source>
</reference>
<dbReference type="GO" id="GO:0009451">
    <property type="term" value="P:RNA modification"/>
    <property type="evidence" value="ECO:0007669"/>
    <property type="project" value="InterPro"/>
</dbReference>
<evidence type="ECO:0000313" key="2">
    <source>
        <dbReference type="EMBL" id="PQQ13907.1"/>
    </source>
</evidence>
<accession>A0A314Z766</accession>
<evidence type="ECO:0000256" key="1">
    <source>
        <dbReference type="ARBA" id="ARBA00022737"/>
    </source>
</evidence>
<organism evidence="2 3">
    <name type="scientific">Prunus yedoensis var. nudiflora</name>
    <dbReference type="NCBI Taxonomy" id="2094558"/>
    <lineage>
        <taxon>Eukaryota</taxon>
        <taxon>Viridiplantae</taxon>
        <taxon>Streptophyta</taxon>
        <taxon>Embryophyta</taxon>
        <taxon>Tracheophyta</taxon>
        <taxon>Spermatophyta</taxon>
        <taxon>Magnoliopsida</taxon>
        <taxon>eudicotyledons</taxon>
        <taxon>Gunneridae</taxon>
        <taxon>Pentapetalae</taxon>
        <taxon>rosids</taxon>
        <taxon>fabids</taxon>
        <taxon>Rosales</taxon>
        <taxon>Rosaceae</taxon>
        <taxon>Amygdaloideae</taxon>
        <taxon>Amygdaleae</taxon>
        <taxon>Prunus</taxon>
    </lineage>
</organism>
<dbReference type="InterPro" id="IPR046960">
    <property type="entry name" value="PPR_At4g14850-like_plant"/>
</dbReference>
<dbReference type="PANTHER" id="PTHR47926">
    <property type="entry name" value="PENTATRICOPEPTIDE REPEAT-CONTAINING PROTEIN"/>
    <property type="match status" value="1"/>
</dbReference>
<gene>
    <name evidence="2" type="ORF">Pyn_06411</name>
</gene>
<dbReference type="InterPro" id="IPR011990">
    <property type="entry name" value="TPR-like_helical_dom_sf"/>
</dbReference>
<dbReference type="PANTHER" id="PTHR47926:SF463">
    <property type="entry name" value="PENTATRICOPEPTIDE REPEAT-CONTAINING PROTEIN"/>
    <property type="match status" value="1"/>
</dbReference>
<comment type="caution">
    <text evidence="2">The sequence shown here is derived from an EMBL/GenBank/DDBJ whole genome shotgun (WGS) entry which is preliminary data.</text>
</comment>